<evidence type="ECO:0000313" key="4">
    <source>
        <dbReference type="Proteomes" id="UP000001542"/>
    </source>
</evidence>
<dbReference type="KEGG" id="tva:4760743"/>
<evidence type="ECO:0000256" key="2">
    <source>
        <dbReference type="SAM" id="Phobius"/>
    </source>
</evidence>
<organism evidence="3 4">
    <name type="scientific">Trichomonas vaginalis (strain ATCC PRA-98 / G3)</name>
    <dbReference type="NCBI Taxonomy" id="412133"/>
    <lineage>
        <taxon>Eukaryota</taxon>
        <taxon>Metamonada</taxon>
        <taxon>Parabasalia</taxon>
        <taxon>Trichomonadida</taxon>
        <taxon>Trichomonadidae</taxon>
        <taxon>Trichomonas</taxon>
    </lineage>
</organism>
<dbReference type="VEuPathDB" id="TrichDB:TVAGG3_0211670"/>
<feature type="compositionally biased region" description="Low complexity" evidence="1">
    <location>
        <begin position="612"/>
        <end position="632"/>
    </location>
</feature>
<dbReference type="RefSeq" id="XP_001315126.1">
    <property type="nucleotide sequence ID" value="XM_001315091.1"/>
</dbReference>
<dbReference type="EMBL" id="DS113521">
    <property type="protein sequence ID" value="EAY02903.1"/>
    <property type="molecule type" value="Genomic_DNA"/>
</dbReference>
<proteinExistence type="predicted"/>
<sequence length="643" mass="73095">MQDNSLVCIAFFATDIEQTSFTIKTIDLDTDDRVLIYSNNNNLLYQMNSFDLYTFTCASFALFYRTDSYQLQGSISVFETDKFIATGEHSLQVDNSLVFDILPYHYLLVHNHQYFTIEAPVDAQKYDNGAYYFTEMAEIKITPTEASHKIHFSVLTRPYVYCKDVTIFDGYDTQFLISGPPCDKQCFILTSPYIIDYYIYVQNLGDALTIYAPNADIRTRLSNEYGFITRGNSYFFHISAADNSSNCVICLQKCEIVSSTVPGETFNNKYITEFTSQTVVEYPKLFYRFLTGFYHYYIPHNGSEVYLNRYSLYVFHNPRNFIATGSGQTFLSDQSYVINVTDMRLTIRILPLKDDVEKYLNISVFNYRKTSDVLPNCNSFDVVAVADNDKNSMSISYKADSFNSIPVNFSIAANQRVCIWYAASSPFQITLYHDELEDGNTFSLIPERFGQFPTPSTFNRIRGRSVIAKWITYNDVDGIPESGASIETIKPSSIATTELGGMFRGTRSYMDFPFAKYTSAPRITNYGVEEEKINVTQPDQNPRKLSDLHIALIVVCILVAVIVIISLVCYFKKKRSDSDHNNLKEDKHSTSDIEDPVPIQNNYFSSTPSPKSSAEATTNTTLTETTTESSNNKGNSSYEAKSI</sequence>
<name>A2EWS3_TRIV3</name>
<dbReference type="Proteomes" id="UP000001542">
    <property type="component" value="Unassembled WGS sequence"/>
</dbReference>
<evidence type="ECO:0000256" key="1">
    <source>
        <dbReference type="SAM" id="MobiDB-lite"/>
    </source>
</evidence>
<dbReference type="VEuPathDB" id="TrichDB:TVAG_169050"/>
<evidence type="ECO:0000313" key="3">
    <source>
        <dbReference type="EMBL" id="EAY02903.1"/>
    </source>
</evidence>
<keyword evidence="2" id="KW-0472">Membrane</keyword>
<reference evidence="3" key="2">
    <citation type="journal article" date="2007" name="Science">
        <title>Draft genome sequence of the sexually transmitted pathogen Trichomonas vaginalis.</title>
        <authorList>
            <person name="Carlton J.M."/>
            <person name="Hirt R.P."/>
            <person name="Silva J.C."/>
            <person name="Delcher A.L."/>
            <person name="Schatz M."/>
            <person name="Zhao Q."/>
            <person name="Wortman J.R."/>
            <person name="Bidwell S.L."/>
            <person name="Alsmark U.C.M."/>
            <person name="Besteiro S."/>
            <person name="Sicheritz-Ponten T."/>
            <person name="Noel C.J."/>
            <person name="Dacks J.B."/>
            <person name="Foster P.G."/>
            <person name="Simillion C."/>
            <person name="Van de Peer Y."/>
            <person name="Miranda-Saavedra D."/>
            <person name="Barton G.J."/>
            <person name="Westrop G.D."/>
            <person name="Mueller S."/>
            <person name="Dessi D."/>
            <person name="Fiori P.L."/>
            <person name="Ren Q."/>
            <person name="Paulsen I."/>
            <person name="Zhang H."/>
            <person name="Bastida-Corcuera F.D."/>
            <person name="Simoes-Barbosa A."/>
            <person name="Brown M.T."/>
            <person name="Hayes R.D."/>
            <person name="Mukherjee M."/>
            <person name="Okumura C.Y."/>
            <person name="Schneider R."/>
            <person name="Smith A.J."/>
            <person name="Vanacova S."/>
            <person name="Villalvazo M."/>
            <person name="Haas B.J."/>
            <person name="Pertea M."/>
            <person name="Feldblyum T.V."/>
            <person name="Utterback T.R."/>
            <person name="Shu C.L."/>
            <person name="Osoegawa K."/>
            <person name="de Jong P.J."/>
            <person name="Hrdy I."/>
            <person name="Horvathova L."/>
            <person name="Zubacova Z."/>
            <person name="Dolezal P."/>
            <person name="Malik S.B."/>
            <person name="Logsdon J.M. Jr."/>
            <person name="Henze K."/>
            <person name="Gupta A."/>
            <person name="Wang C.C."/>
            <person name="Dunne R.L."/>
            <person name="Upcroft J.A."/>
            <person name="Upcroft P."/>
            <person name="White O."/>
            <person name="Salzberg S.L."/>
            <person name="Tang P."/>
            <person name="Chiu C.-H."/>
            <person name="Lee Y.-S."/>
            <person name="Embley T.M."/>
            <person name="Coombs G.H."/>
            <person name="Mottram J.C."/>
            <person name="Tachezy J."/>
            <person name="Fraser-Liggett C.M."/>
            <person name="Johnson P.J."/>
        </authorList>
    </citation>
    <scope>NUCLEOTIDE SEQUENCE [LARGE SCALE GENOMIC DNA]</scope>
    <source>
        <strain evidence="3">G3</strain>
    </source>
</reference>
<protein>
    <submittedName>
        <fullName evidence="3">Uncharacterized protein</fullName>
    </submittedName>
</protein>
<accession>A2EWS3</accession>
<feature type="region of interest" description="Disordered" evidence="1">
    <location>
        <begin position="577"/>
        <end position="643"/>
    </location>
</feature>
<feature type="compositionally biased region" description="Polar residues" evidence="1">
    <location>
        <begin position="633"/>
        <end position="643"/>
    </location>
</feature>
<feature type="compositionally biased region" description="Basic and acidic residues" evidence="1">
    <location>
        <begin position="577"/>
        <end position="591"/>
    </location>
</feature>
<feature type="compositionally biased region" description="Polar residues" evidence="1">
    <location>
        <begin position="599"/>
        <end position="611"/>
    </location>
</feature>
<keyword evidence="4" id="KW-1185">Reference proteome</keyword>
<gene>
    <name evidence="3" type="ORF">TVAG_169050</name>
</gene>
<keyword evidence="2" id="KW-0812">Transmembrane</keyword>
<keyword evidence="2" id="KW-1133">Transmembrane helix</keyword>
<dbReference type="InParanoid" id="A2EWS3"/>
<reference evidence="3" key="1">
    <citation type="submission" date="2006-10" db="EMBL/GenBank/DDBJ databases">
        <authorList>
            <person name="Amadeo P."/>
            <person name="Zhao Q."/>
            <person name="Wortman J."/>
            <person name="Fraser-Liggett C."/>
            <person name="Carlton J."/>
        </authorList>
    </citation>
    <scope>NUCLEOTIDE SEQUENCE</scope>
    <source>
        <strain evidence="3">G3</strain>
    </source>
</reference>
<feature type="transmembrane region" description="Helical" evidence="2">
    <location>
        <begin position="548"/>
        <end position="571"/>
    </location>
</feature>
<dbReference type="AlphaFoldDB" id="A2EWS3"/>